<sequence>MKSSRDSVNRLSNIPICLKTSSLEGHETLRASKTTSSDHLFAIKAGDGHDHTLKIMRFLIFAFLVTLVLCQEIPQAGIPGQFGNPALPSIPGQPPNINGNSGQQGIPGISGLPGLLTPPPGFNGQLGGLPNGLNGQPGIPAGSNGVSNPFAVSRKR</sequence>
<feature type="region of interest" description="Disordered" evidence="1">
    <location>
        <begin position="89"/>
        <end position="156"/>
    </location>
</feature>
<organism evidence="2 3">
    <name type="scientific">Bursaphelenchus xylophilus</name>
    <name type="common">Pinewood nematode worm</name>
    <name type="synonym">Aphelenchoides xylophilus</name>
    <dbReference type="NCBI Taxonomy" id="6326"/>
    <lineage>
        <taxon>Eukaryota</taxon>
        <taxon>Metazoa</taxon>
        <taxon>Ecdysozoa</taxon>
        <taxon>Nematoda</taxon>
        <taxon>Chromadorea</taxon>
        <taxon>Rhabditida</taxon>
        <taxon>Tylenchina</taxon>
        <taxon>Tylenchomorpha</taxon>
        <taxon>Aphelenchoidea</taxon>
        <taxon>Aphelenchoididae</taxon>
        <taxon>Bursaphelenchus</taxon>
    </lineage>
</organism>
<reference evidence="3" key="1">
    <citation type="submission" date="2016-11" db="UniProtKB">
        <authorList>
            <consortium name="WormBaseParasite"/>
        </authorList>
    </citation>
    <scope>IDENTIFICATION</scope>
</reference>
<protein>
    <submittedName>
        <fullName evidence="3">Collagen alpha-1(I) chain-like</fullName>
    </submittedName>
</protein>
<accession>A0A1I7RR01</accession>
<name>A0A1I7RR01_BURXY</name>
<dbReference type="WBParaSite" id="BXY_0314600.1">
    <property type="protein sequence ID" value="BXY_0314600.1"/>
    <property type="gene ID" value="BXY_0314600"/>
</dbReference>
<evidence type="ECO:0000313" key="3">
    <source>
        <dbReference type="WBParaSite" id="BXY_0314600.1"/>
    </source>
</evidence>
<evidence type="ECO:0000313" key="2">
    <source>
        <dbReference type="Proteomes" id="UP000095284"/>
    </source>
</evidence>
<dbReference type="Proteomes" id="UP000095284">
    <property type="component" value="Unplaced"/>
</dbReference>
<feature type="compositionally biased region" description="Low complexity" evidence="1">
    <location>
        <begin position="95"/>
        <end position="115"/>
    </location>
</feature>
<evidence type="ECO:0000256" key="1">
    <source>
        <dbReference type="SAM" id="MobiDB-lite"/>
    </source>
</evidence>
<dbReference type="AlphaFoldDB" id="A0A1I7RR01"/>
<proteinExistence type="predicted"/>